<reference evidence="14 15" key="1">
    <citation type="journal article" date="2016" name="Nat. Commun.">
        <title>Thousands of microbial genomes shed light on interconnected biogeochemical processes in an aquifer system.</title>
        <authorList>
            <person name="Anantharaman K."/>
            <person name="Brown C.T."/>
            <person name="Hug L.A."/>
            <person name="Sharon I."/>
            <person name="Castelle C.J."/>
            <person name="Probst A.J."/>
            <person name="Thomas B.C."/>
            <person name="Singh A."/>
            <person name="Wilkins M.J."/>
            <person name="Karaoz U."/>
            <person name="Brodie E.L."/>
            <person name="Williams K.H."/>
            <person name="Hubbard S.S."/>
            <person name="Banfield J.F."/>
        </authorList>
    </citation>
    <scope>NUCLEOTIDE SEQUENCE [LARGE SCALE GENOMIC DNA]</scope>
</reference>
<evidence type="ECO:0000256" key="3">
    <source>
        <dbReference type="ARBA" id="ARBA00022676"/>
    </source>
</evidence>
<comment type="caution">
    <text evidence="14">The sequence shown here is derived from an EMBL/GenBank/DDBJ whole genome shotgun (WGS) entry which is preliminary data.</text>
</comment>
<sequence>MKEIVITGGHLTPALSLIENLKEKKEIRLYFLGRKYSTEGSKNLSAEYQIISKLNIHFHSITAGRIQRKFTEFTIPALLKIPVGFIQSFIYLLKKRPNLIVAFGGYLSFPVVFTGWILGIKSVTHEQSTKPGIANKLNSLFVEKIYLSWPGTQKYFAKDKSQVIGNLTRQAIFKKNASDVRIQKFLKTNRKLIFVTGGNQGSHFINKLIFKLLPQLSDYQIIHQVGTANYHGDLDIANKIKYQNYHAIDYIKEDDIGAAYSRSDLVISRSGANTVWDLATLAKVAILVPLPISASGEQKANAQILEEAGSAIVANQENLNTSNLREKIDYIMGNYPKFQKNAQIFQKTLPQNANQTLASEIKKLIGTKTQDG</sequence>
<feature type="binding site" evidence="10">
    <location>
        <begin position="7"/>
        <end position="9"/>
    </location>
    <ligand>
        <name>UDP-N-acetyl-alpha-D-glucosamine</name>
        <dbReference type="ChEBI" id="CHEBI:57705"/>
    </ligand>
</feature>
<feature type="binding site" evidence="10">
    <location>
        <position position="169"/>
    </location>
    <ligand>
        <name>UDP-N-acetyl-alpha-D-glucosamine</name>
        <dbReference type="ChEBI" id="CHEBI:57705"/>
    </ligand>
</feature>
<protein>
    <recommendedName>
        <fullName evidence="10">UDP-N-acetylglucosamine--N-acetylmuramyl-(pentapeptide) pyrophosphoryl-undecaprenol N-acetylglucosamine transferase</fullName>
        <ecNumber evidence="10">2.4.1.227</ecNumber>
    </recommendedName>
    <alternativeName>
        <fullName evidence="10">Undecaprenyl-PP-MurNAc-pentapeptide-UDPGlcNAc GlcNAc transferase</fullName>
    </alternativeName>
</protein>
<dbReference type="Gene3D" id="3.40.50.2000">
    <property type="entry name" value="Glycogen Phosphorylase B"/>
    <property type="match status" value="2"/>
</dbReference>
<keyword evidence="3 10" id="KW-0328">Glycosyltransferase</keyword>
<dbReference type="GO" id="GO:0009252">
    <property type="term" value="P:peptidoglycan biosynthetic process"/>
    <property type="evidence" value="ECO:0007669"/>
    <property type="project" value="UniProtKB-UniRule"/>
</dbReference>
<comment type="pathway">
    <text evidence="10">Cell wall biogenesis; peptidoglycan biosynthesis.</text>
</comment>
<keyword evidence="7 10" id="KW-0472">Membrane</keyword>
<dbReference type="GO" id="GO:0051301">
    <property type="term" value="P:cell division"/>
    <property type="evidence" value="ECO:0007669"/>
    <property type="project" value="UniProtKB-KW"/>
</dbReference>
<dbReference type="PANTHER" id="PTHR21015">
    <property type="entry name" value="UDP-N-ACETYLGLUCOSAMINE--N-ACETYLMURAMYL-(PENTAPEPTIDE) PYROPHOSPHORYL-UNDECAPRENOL N-ACETYLGLUCOSAMINE TRANSFERASE 1"/>
    <property type="match status" value="1"/>
</dbReference>
<comment type="caution">
    <text evidence="10">Lacks conserved residue(s) required for the propagation of feature annotation.</text>
</comment>
<keyword evidence="11" id="KW-1133">Transmembrane helix</keyword>
<dbReference type="InterPro" id="IPR004276">
    <property type="entry name" value="GlycoTrans_28_N"/>
</dbReference>
<dbReference type="HAMAP" id="MF_00033">
    <property type="entry name" value="MurG"/>
    <property type="match status" value="1"/>
</dbReference>
<comment type="function">
    <text evidence="10">Cell wall formation. Catalyzes the transfer of a GlcNAc subunit on undecaprenyl-pyrophosphoryl-MurNAc-pentapeptide (lipid intermediate I) to form undecaprenyl-pyrophosphoryl-MurNAc-(pentapeptide)GlcNAc (lipid intermediate II).</text>
</comment>
<proteinExistence type="inferred from homology"/>
<dbReference type="STRING" id="1797725.A3A49_02305"/>
<keyword evidence="2 10" id="KW-0132">Cell division</keyword>
<dbReference type="SUPFAM" id="SSF53756">
    <property type="entry name" value="UDP-Glycosyltransferase/glycogen phosphorylase"/>
    <property type="match status" value="1"/>
</dbReference>
<evidence type="ECO:0000259" key="13">
    <source>
        <dbReference type="Pfam" id="PF04101"/>
    </source>
</evidence>
<keyword evidence="5 10" id="KW-0133">Cell shape</keyword>
<accession>A0A1F5GZ43</accession>
<dbReference type="Pfam" id="PF04101">
    <property type="entry name" value="Glyco_tran_28_C"/>
    <property type="match status" value="1"/>
</dbReference>
<feature type="binding site" evidence="10">
    <location>
        <position position="298"/>
    </location>
    <ligand>
        <name>UDP-N-acetyl-alpha-D-glucosamine</name>
        <dbReference type="ChEBI" id="CHEBI:57705"/>
    </ligand>
</feature>
<evidence type="ECO:0000313" key="14">
    <source>
        <dbReference type="EMBL" id="OGD97192.1"/>
    </source>
</evidence>
<comment type="similarity">
    <text evidence="10">Belongs to the glycosyltransferase 28 family. MurG subfamily.</text>
</comment>
<dbReference type="InterPro" id="IPR007235">
    <property type="entry name" value="Glyco_trans_28_C"/>
</dbReference>
<feature type="domain" description="Glycosyltransferase family 28 N-terminal" evidence="12">
    <location>
        <begin position="7"/>
        <end position="146"/>
    </location>
</feature>
<dbReference type="InterPro" id="IPR006009">
    <property type="entry name" value="GlcNAc_MurG"/>
</dbReference>
<evidence type="ECO:0000256" key="6">
    <source>
        <dbReference type="ARBA" id="ARBA00022984"/>
    </source>
</evidence>
<dbReference type="GO" id="GO:0051991">
    <property type="term" value="F:UDP-N-acetyl-D-glucosamine:N-acetylmuramoyl-L-alanyl-D-glutamyl-meso-2,6-diaminopimelyl-D-alanyl-D-alanine-diphosphoundecaprenol 4-beta-N-acetylglucosaminlytransferase activity"/>
    <property type="evidence" value="ECO:0007669"/>
    <property type="project" value="RHEA"/>
</dbReference>
<dbReference type="AlphaFoldDB" id="A0A1F5GZ43"/>
<keyword evidence="1 10" id="KW-1003">Cell membrane</keyword>
<evidence type="ECO:0000256" key="5">
    <source>
        <dbReference type="ARBA" id="ARBA00022960"/>
    </source>
</evidence>
<dbReference type="GO" id="GO:0071555">
    <property type="term" value="P:cell wall organization"/>
    <property type="evidence" value="ECO:0007669"/>
    <property type="project" value="UniProtKB-KW"/>
</dbReference>
<dbReference type="PANTHER" id="PTHR21015:SF22">
    <property type="entry name" value="GLYCOSYLTRANSFERASE"/>
    <property type="match status" value="1"/>
</dbReference>
<dbReference type="GO" id="GO:0005975">
    <property type="term" value="P:carbohydrate metabolic process"/>
    <property type="evidence" value="ECO:0007669"/>
    <property type="project" value="InterPro"/>
</dbReference>
<evidence type="ECO:0000313" key="15">
    <source>
        <dbReference type="Proteomes" id="UP000176740"/>
    </source>
</evidence>
<evidence type="ECO:0000256" key="7">
    <source>
        <dbReference type="ARBA" id="ARBA00023136"/>
    </source>
</evidence>
<evidence type="ECO:0000256" key="9">
    <source>
        <dbReference type="ARBA" id="ARBA00023316"/>
    </source>
</evidence>
<evidence type="ECO:0000256" key="2">
    <source>
        <dbReference type="ARBA" id="ARBA00022618"/>
    </source>
</evidence>
<evidence type="ECO:0000256" key="1">
    <source>
        <dbReference type="ARBA" id="ARBA00022475"/>
    </source>
</evidence>
<name>A0A1F5GZ43_9BACT</name>
<evidence type="ECO:0000256" key="8">
    <source>
        <dbReference type="ARBA" id="ARBA00023306"/>
    </source>
</evidence>
<dbReference type="Pfam" id="PF03033">
    <property type="entry name" value="Glyco_transf_28"/>
    <property type="match status" value="1"/>
</dbReference>
<dbReference type="EMBL" id="MFBO01000036">
    <property type="protein sequence ID" value="OGD97192.1"/>
    <property type="molecule type" value="Genomic_DNA"/>
</dbReference>
<dbReference type="GO" id="GO:0008360">
    <property type="term" value="P:regulation of cell shape"/>
    <property type="evidence" value="ECO:0007669"/>
    <property type="project" value="UniProtKB-KW"/>
</dbReference>
<feature type="transmembrane region" description="Helical" evidence="11">
    <location>
        <begin position="99"/>
        <end position="120"/>
    </location>
</feature>
<evidence type="ECO:0000256" key="10">
    <source>
        <dbReference type="HAMAP-Rule" id="MF_00033"/>
    </source>
</evidence>
<keyword evidence="8 10" id="KW-0131">Cell cycle</keyword>
<keyword evidence="6 10" id="KW-0573">Peptidoglycan synthesis</keyword>
<keyword evidence="11" id="KW-0812">Transmembrane</keyword>
<dbReference type="EC" id="2.4.1.227" evidence="10"/>
<comment type="catalytic activity">
    <reaction evidence="10">
        <text>di-trans,octa-cis-undecaprenyl diphospho-N-acetyl-alpha-D-muramoyl-L-alanyl-D-glutamyl-meso-2,6-diaminopimeloyl-D-alanyl-D-alanine + UDP-N-acetyl-alpha-D-glucosamine = di-trans,octa-cis-undecaprenyl diphospho-[N-acetyl-alpha-D-glucosaminyl-(1-&gt;4)]-N-acetyl-alpha-D-muramoyl-L-alanyl-D-glutamyl-meso-2,6-diaminopimeloyl-D-alanyl-D-alanine + UDP + H(+)</text>
        <dbReference type="Rhea" id="RHEA:31227"/>
        <dbReference type="ChEBI" id="CHEBI:15378"/>
        <dbReference type="ChEBI" id="CHEBI:57705"/>
        <dbReference type="ChEBI" id="CHEBI:58223"/>
        <dbReference type="ChEBI" id="CHEBI:61387"/>
        <dbReference type="ChEBI" id="CHEBI:61388"/>
        <dbReference type="EC" id="2.4.1.227"/>
    </reaction>
</comment>
<evidence type="ECO:0000259" key="12">
    <source>
        <dbReference type="Pfam" id="PF03033"/>
    </source>
</evidence>
<dbReference type="CDD" id="cd03785">
    <property type="entry name" value="GT28_MurG"/>
    <property type="match status" value="1"/>
</dbReference>
<dbReference type="GO" id="GO:0050511">
    <property type="term" value="F:undecaprenyldiphospho-muramoylpentapeptide beta-N-acetylglucosaminyltransferase activity"/>
    <property type="evidence" value="ECO:0007669"/>
    <property type="project" value="UniProtKB-UniRule"/>
</dbReference>
<organism evidence="14 15">
    <name type="scientific">Candidatus Curtissbacteria bacterium RIFCSPLOWO2_01_FULL_38_11b</name>
    <dbReference type="NCBI Taxonomy" id="1797725"/>
    <lineage>
        <taxon>Bacteria</taxon>
        <taxon>Candidatus Curtissiibacteriota</taxon>
    </lineage>
</organism>
<dbReference type="UniPathway" id="UPA00219"/>
<evidence type="ECO:0000256" key="4">
    <source>
        <dbReference type="ARBA" id="ARBA00022679"/>
    </source>
</evidence>
<feature type="domain" description="Glycosyl transferase family 28 C-terminal" evidence="13">
    <location>
        <begin position="193"/>
        <end position="347"/>
    </location>
</feature>
<comment type="subcellular location">
    <subcellularLocation>
        <location evidence="10">Cell membrane</location>
        <topology evidence="10">Peripheral membrane protein</topology>
        <orientation evidence="10">Cytoplasmic side</orientation>
    </subcellularLocation>
</comment>
<keyword evidence="9 10" id="KW-0961">Cell wall biogenesis/degradation</keyword>
<gene>
    <name evidence="10" type="primary">murG</name>
    <name evidence="14" type="ORF">A3A49_02305</name>
</gene>
<evidence type="ECO:0000256" key="11">
    <source>
        <dbReference type="SAM" id="Phobius"/>
    </source>
</evidence>
<dbReference type="GO" id="GO:0005886">
    <property type="term" value="C:plasma membrane"/>
    <property type="evidence" value="ECO:0007669"/>
    <property type="project" value="UniProtKB-SubCell"/>
</dbReference>
<dbReference type="Proteomes" id="UP000176740">
    <property type="component" value="Unassembled WGS sequence"/>
</dbReference>
<keyword evidence="4 10" id="KW-0808">Transferase</keyword>